<dbReference type="GO" id="GO:0007417">
    <property type="term" value="P:central nervous system development"/>
    <property type="evidence" value="ECO:0007669"/>
    <property type="project" value="UniProtKB-ARBA"/>
</dbReference>
<dbReference type="Proteomes" id="UP001516400">
    <property type="component" value="Unassembled WGS sequence"/>
</dbReference>
<dbReference type="InterPro" id="IPR000649">
    <property type="entry name" value="IF-2B-related"/>
</dbReference>
<feature type="compositionally biased region" description="Basic and acidic residues" evidence="11">
    <location>
        <begin position="1"/>
        <end position="21"/>
    </location>
</feature>
<dbReference type="AlphaFoldDB" id="A0ABD2MKN1"/>
<comment type="caution">
    <text evidence="12">The sequence shown here is derived from an EMBL/GenBank/DDBJ whole genome shotgun (WGS) entry which is preliminary data.</text>
</comment>
<dbReference type="Pfam" id="PF01008">
    <property type="entry name" value="IF-2B"/>
    <property type="match status" value="1"/>
</dbReference>
<dbReference type="GO" id="GO:0005829">
    <property type="term" value="C:cytosol"/>
    <property type="evidence" value="ECO:0007669"/>
    <property type="project" value="UniProtKB-SubCell"/>
</dbReference>
<reference evidence="12 13" key="1">
    <citation type="journal article" date="2021" name="BMC Biol.">
        <title>Horizontally acquired antibacterial genes associated with adaptive radiation of ladybird beetles.</title>
        <authorList>
            <person name="Li H.S."/>
            <person name="Tang X.F."/>
            <person name="Huang Y.H."/>
            <person name="Xu Z.Y."/>
            <person name="Chen M.L."/>
            <person name="Du X.Y."/>
            <person name="Qiu B.Y."/>
            <person name="Chen P.T."/>
            <person name="Zhang W."/>
            <person name="Slipinski A."/>
            <person name="Escalona H.E."/>
            <person name="Waterhouse R.M."/>
            <person name="Zwick A."/>
            <person name="Pang H."/>
        </authorList>
    </citation>
    <scope>NUCLEOTIDE SEQUENCE [LARGE SCALE GENOMIC DNA]</scope>
    <source>
        <strain evidence="12">SYSU2018</strain>
    </source>
</reference>
<keyword evidence="3" id="KW-0963">Cytoplasm</keyword>
<evidence type="ECO:0000256" key="9">
    <source>
        <dbReference type="ARBA" id="ARBA00046432"/>
    </source>
</evidence>
<gene>
    <name evidence="12" type="ORF">HHI36_011066</name>
</gene>
<dbReference type="FunFam" id="3.40.50.10470:FF:000002">
    <property type="entry name" value="Probable translation initiation factor eIF-2B subunit delta"/>
    <property type="match status" value="1"/>
</dbReference>
<keyword evidence="4" id="KW-0396">Initiation factor</keyword>
<comment type="function">
    <text evidence="6">Acts as a component of the translation initiation factor 2B (eIF2B) complex, which catalyzes the exchange of GDP for GTP on eukaryotic initiation factor 2 (eIF2) gamma subunit. Its guanine nucleotide exchange factor activity is repressed when bound to eIF2 complex phosphorylated on the alpha subunit, thereby limiting the amount of methionyl-initiator methionine tRNA available to the ribosome and consequently global translation is repressed.</text>
</comment>
<evidence type="ECO:0000256" key="5">
    <source>
        <dbReference type="ARBA" id="ARBA00022917"/>
    </source>
</evidence>
<dbReference type="SUPFAM" id="SSF100950">
    <property type="entry name" value="NagB/RpiA/CoA transferase-like"/>
    <property type="match status" value="1"/>
</dbReference>
<evidence type="ECO:0000256" key="10">
    <source>
        <dbReference type="RuleBase" id="RU003814"/>
    </source>
</evidence>
<evidence type="ECO:0000256" key="3">
    <source>
        <dbReference type="ARBA" id="ARBA00022490"/>
    </source>
</evidence>
<feature type="compositionally biased region" description="Polar residues" evidence="11">
    <location>
        <begin position="146"/>
        <end position="155"/>
    </location>
</feature>
<evidence type="ECO:0000313" key="12">
    <source>
        <dbReference type="EMBL" id="KAL3266916.1"/>
    </source>
</evidence>
<comment type="similarity">
    <text evidence="2 10">Belongs to the eIF-2B alpha/beta/delta subunits family.</text>
</comment>
<dbReference type="InterPro" id="IPR037171">
    <property type="entry name" value="NagB/RpiA_transferase-like"/>
</dbReference>
<feature type="compositionally biased region" description="Basic and acidic residues" evidence="11">
    <location>
        <begin position="33"/>
        <end position="43"/>
    </location>
</feature>
<keyword evidence="13" id="KW-1185">Reference proteome</keyword>
<accession>A0ABD2MKN1</accession>
<feature type="region of interest" description="Disordered" evidence="11">
    <location>
        <begin position="1"/>
        <end position="195"/>
    </location>
</feature>
<sequence length="552" mass="62036">MQMDKKNQSKEDKVGADGLTKKERRALKVQGRQTDDNKAELKNIKANPRPNYPEKNELSKKDSGISIKEKTQIPDEIISGIEQKSSIESKLSDKEKRKLEWEKTLAEKKNQLNKSDSDAQGLSKAEQKAKRRELQEAQRLAKLKSDPQNSKNIPKSNEGKANPKITSESRSEIPRQVKSKVPNESKKSPNVSKTPLAKKCLHGNKVKLLNHLYIGDSKSFEFEDSVCLPNIHPAFIQLGIQYSTKTIMGSNARCISLLSALTHLIRDLRSPPEQEFCRFLESVLQNSSDYLQKCRPMAVSMINALRLFKLQLTQIDTNIPDDDKKQKLIEFVDTYIKDQVMTAGKAISMKVFDKISNGDIILTYSCSSLISQILVEAFHRKKQFKVIVVDSRPLCEGREMLRRLTQVGIECTYIFINALGYVMSTVTKVLLGAHALLTNGYVMSRTGTAQVALVAQAHNKPVLVCCETYKFSERVQTDSLVYNEIGDPDSLLKIDSSDKPSPFNSWRESKLTPLNILYDVTPPDLVTAVVTELAILPCTSVPVVLRIKPTEI</sequence>
<dbReference type="InterPro" id="IPR042529">
    <property type="entry name" value="IF_2B-like_C"/>
</dbReference>
<evidence type="ECO:0000256" key="4">
    <source>
        <dbReference type="ARBA" id="ARBA00022540"/>
    </source>
</evidence>
<feature type="compositionally biased region" description="Basic and acidic residues" evidence="11">
    <location>
        <begin position="52"/>
        <end position="73"/>
    </location>
</feature>
<dbReference type="GO" id="GO:0048513">
    <property type="term" value="P:animal organ development"/>
    <property type="evidence" value="ECO:0007669"/>
    <property type="project" value="UniProtKB-ARBA"/>
</dbReference>
<name>A0ABD2MKN1_9CUCU</name>
<dbReference type="EMBL" id="JABFTP020000001">
    <property type="protein sequence ID" value="KAL3266916.1"/>
    <property type="molecule type" value="Genomic_DNA"/>
</dbReference>
<evidence type="ECO:0000313" key="13">
    <source>
        <dbReference type="Proteomes" id="UP001516400"/>
    </source>
</evidence>
<dbReference type="GO" id="GO:0005085">
    <property type="term" value="F:guanyl-nucleotide exchange factor activity"/>
    <property type="evidence" value="ECO:0007669"/>
    <property type="project" value="UniProtKB-ARBA"/>
</dbReference>
<dbReference type="GO" id="GO:0140535">
    <property type="term" value="C:intracellular protein-containing complex"/>
    <property type="evidence" value="ECO:0007669"/>
    <property type="project" value="UniProtKB-ARBA"/>
</dbReference>
<evidence type="ECO:0000256" key="11">
    <source>
        <dbReference type="SAM" id="MobiDB-lite"/>
    </source>
</evidence>
<dbReference type="GO" id="GO:0003743">
    <property type="term" value="F:translation initiation factor activity"/>
    <property type="evidence" value="ECO:0007669"/>
    <property type="project" value="UniProtKB-KW"/>
</dbReference>
<comment type="subunit">
    <text evidence="9">Component of the translation initiation factor 2B (eIF2B) complex which is a heterodecamer of two sets of five different subunits: alpha, beta, gamma, delta and epsilon. Subunits alpha, beta and delta comprise a regulatory subcomplex and subunits epsilon and gamma comprise a catalytic subcomplex. Within the complex, the hexameric regulatory complex resides at the center, with the two heterodimeric catalytic subcomplexes bound on opposite sides.</text>
</comment>
<proteinExistence type="inferred from homology"/>
<evidence type="ECO:0000256" key="7">
    <source>
        <dbReference type="ARBA" id="ARBA00044147"/>
    </source>
</evidence>
<evidence type="ECO:0000256" key="1">
    <source>
        <dbReference type="ARBA" id="ARBA00004514"/>
    </source>
</evidence>
<evidence type="ECO:0000256" key="8">
    <source>
        <dbReference type="ARBA" id="ARBA00044356"/>
    </source>
</evidence>
<organism evidence="12 13">
    <name type="scientific">Cryptolaemus montrouzieri</name>
    <dbReference type="NCBI Taxonomy" id="559131"/>
    <lineage>
        <taxon>Eukaryota</taxon>
        <taxon>Metazoa</taxon>
        <taxon>Ecdysozoa</taxon>
        <taxon>Arthropoda</taxon>
        <taxon>Hexapoda</taxon>
        <taxon>Insecta</taxon>
        <taxon>Pterygota</taxon>
        <taxon>Neoptera</taxon>
        <taxon>Endopterygota</taxon>
        <taxon>Coleoptera</taxon>
        <taxon>Polyphaga</taxon>
        <taxon>Cucujiformia</taxon>
        <taxon>Coccinelloidea</taxon>
        <taxon>Coccinellidae</taxon>
        <taxon>Scymninae</taxon>
        <taxon>Scymnini</taxon>
        <taxon>Cryptolaemus</taxon>
    </lineage>
</organism>
<comment type="subcellular location">
    <subcellularLocation>
        <location evidence="1">Cytoplasm</location>
        <location evidence="1">Cytosol</location>
    </subcellularLocation>
</comment>
<evidence type="ECO:0000256" key="2">
    <source>
        <dbReference type="ARBA" id="ARBA00007251"/>
    </source>
</evidence>
<feature type="compositionally biased region" description="Basic and acidic residues" evidence="11">
    <location>
        <begin position="85"/>
        <end position="110"/>
    </location>
</feature>
<keyword evidence="5" id="KW-0648">Protein biosynthesis</keyword>
<evidence type="ECO:0000256" key="6">
    <source>
        <dbReference type="ARBA" id="ARBA00043898"/>
    </source>
</evidence>
<feature type="compositionally biased region" description="Basic and acidic residues" evidence="11">
    <location>
        <begin position="167"/>
        <end position="187"/>
    </location>
</feature>
<feature type="compositionally biased region" description="Basic and acidic residues" evidence="11">
    <location>
        <begin position="125"/>
        <end position="136"/>
    </location>
</feature>
<dbReference type="PANTHER" id="PTHR10233">
    <property type="entry name" value="TRANSLATION INITIATION FACTOR EIF-2B"/>
    <property type="match status" value="1"/>
</dbReference>
<protein>
    <recommendedName>
        <fullName evidence="7">Translation initiation factor eIF2B subunit delta</fullName>
    </recommendedName>
    <alternativeName>
        <fullName evidence="8">eIF2B GDP-GTP exchange factor subunit delta</fullName>
    </alternativeName>
</protein>
<dbReference type="PANTHER" id="PTHR10233:SF14">
    <property type="entry name" value="TRANSLATION INITIATION FACTOR EIF-2B SUBUNIT DELTA"/>
    <property type="match status" value="1"/>
</dbReference>
<dbReference type="Gene3D" id="3.40.50.10470">
    <property type="entry name" value="Translation initiation factor eif-2b, domain 2"/>
    <property type="match status" value="1"/>
</dbReference>